<dbReference type="EMBL" id="FJOG01000025">
    <property type="protein sequence ID" value="CZR63918.1"/>
    <property type="molecule type" value="Genomic_DNA"/>
</dbReference>
<gene>
    <name evidence="1" type="ORF">PAC_13815</name>
</gene>
<organism evidence="1 2">
    <name type="scientific">Phialocephala subalpina</name>
    <dbReference type="NCBI Taxonomy" id="576137"/>
    <lineage>
        <taxon>Eukaryota</taxon>
        <taxon>Fungi</taxon>
        <taxon>Dikarya</taxon>
        <taxon>Ascomycota</taxon>
        <taxon>Pezizomycotina</taxon>
        <taxon>Leotiomycetes</taxon>
        <taxon>Helotiales</taxon>
        <taxon>Mollisiaceae</taxon>
        <taxon>Phialocephala</taxon>
        <taxon>Phialocephala fortinii species complex</taxon>
    </lineage>
</organism>
<name>A0A1L7XFX7_9HELO</name>
<evidence type="ECO:0008006" key="3">
    <source>
        <dbReference type="Google" id="ProtNLM"/>
    </source>
</evidence>
<dbReference type="STRING" id="576137.A0A1L7XFX7"/>
<sequence length="992" mass="111313">MPSSLPVPSKGALRALRNLALGTSCTVAVSAGLLTEDRRRRINTAREVHSNAKKLKSARQYHNAGGSTIETFEEQALKYRDDAFWLPSNVLQDIGTALHDGRSGIERMGQGIFVPENVPSSSPRGMLKRKLPPIKKLTGFDRVPAIPARNPVSKSPLIDGSQLYNRQSKLVLDVAKLLNKDPPDIGAAASRFLEAFDSPLSTHDIGLGEDVIDSAIRLQNVCRNRGRLDLSDKIFDMTLTHGPVSEQQFNSFVPENTISRLLTRSGPLVTDLDPAKLKKASAIYLTKFTEKPTAMSDGMLALGAKLCAEASRLLMDDLVLQLHSRMEATRGDRPSRSIHHLIMATHRKGLHKRTFRYFQNYYTNTTPDQLQFYNVCGMVIDSMLELQRLDLAEQVLVAAARMAEKQSLQVSSTWILKVLDRDWRSLRDISRTRALFDRVEALVPLAGHPQAIYAAIINCCVEARDEPVARVYYDKLRQSYKHLKYDGRIHGHFALAKAYQRDWPGVLEEFVKAQEASPDDIEQLSFRFTPVLHEYAKSHSLTEVEDYISLFSNRFGLKINLSLMNFMVTAYAKAKEVDCIARWIDCAVADGCVVDASTVNIILRNCHYLWKCSFEQVYQLFLMIRKRGGESTNLLNSNSVTLLRQIAMATSRNPSRMLERLKEFDEHCGDRDGIYRSMSTAFAKDDLAATLKIYELAQAGQVSLEYRHLHIAVKASLRLHEDNVRETARIIKEAQQCDIIIGTAVATVFVHQVTKLFEEGVAVNRLTDLCHSTITAFQETGTEIPLSIVTHTASCLQRRGYNSPAINLWNTMSSRLKISPSSFDLASITTLLKAYIGLQDHAGIRWVIHMLSANNLHPDNHFKLLLNNTRRETTRIIESQPCSNQVHDFLDSILEALAKIKVMRKDARAQQTHVKARTIMIIEKAINDQKVREGGYVRSETEMPGASQAARVEAILADPAYDSDSKGWMSDEDEMIRDVDFSPAKLVGAVHG</sequence>
<reference evidence="1 2" key="1">
    <citation type="submission" date="2016-03" db="EMBL/GenBank/DDBJ databases">
        <authorList>
            <person name="Ploux O."/>
        </authorList>
    </citation>
    <scope>NUCLEOTIDE SEQUENCE [LARGE SCALE GENOMIC DNA]</scope>
    <source>
        <strain evidence="1 2">UAMH 11012</strain>
    </source>
</reference>
<keyword evidence="2" id="KW-1185">Reference proteome</keyword>
<dbReference type="Proteomes" id="UP000184330">
    <property type="component" value="Unassembled WGS sequence"/>
</dbReference>
<dbReference type="AlphaFoldDB" id="A0A1L7XFX7"/>
<evidence type="ECO:0000313" key="2">
    <source>
        <dbReference type="Proteomes" id="UP000184330"/>
    </source>
</evidence>
<dbReference type="Gene3D" id="1.25.40.10">
    <property type="entry name" value="Tetratricopeptide repeat domain"/>
    <property type="match status" value="1"/>
</dbReference>
<proteinExistence type="predicted"/>
<evidence type="ECO:0000313" key="1">
    <source>
        <dbReference type="EMBL" id="CZR63918.1"/>
    </source>
</evidence>
<accession>A0A1L7XFX7</accession>
<dbReference type="OrthoDB" id="185373at2759"/>
<dbReference type="InterPro" id="IPR011990">
    <property type="entry name" value="TPR-like_helical_dom_sf"/>
</dbReference>
<protein>
    <recommendedName>
        <fullName evidence="3">Pentatricopeptide repeat protein</fullName>
    </recommendedName>
</protein>